<dbReference type="InterPro" id="IPR025665">
    <property type="entry name" value="Beta-barrel_OMP_2"/>
</dbReference>
<sequence>MNVNSNNINFPVVVKCYPFRNGLNLHSGFMIQYCFSEFIKYNKVKEYKKPFGHKNNLDFGILLGLGFNYKRCLDFDLRYCWGLINSYKSIKGMNKRTIEFSVGYLFVL</sequence>
<proteinExistence type="predicted"/>
<dbReference type="Proteomes" id="UP000006330">
    <property type="component" value="Unassembled WGS sequence"/>
</dbReference>
<evidence type="ECO:0000259" key="1">
    <source>
        <dbReference type="Pfam" id="PF13568"/>
    </source>
</evidence>
<reference evidence="2 3" key="1">
    <citation type="submission" date="2012-02" db="EMBL/GenBank/DDBJ databases">
        <title>The Genome Sequence of Parabacteroides goldsteinii CL02T12C30.</title>
        <authorList>
            <consortium name="The Broad Institute Genome Sequencing Platform"/>
            <person name="Earl A."/>
            <person name="Ward D."/>
            <person name="Feldgarden M."/>
            <person name="Gevers D."/>
            <person name="Zitomersky N.L."/>
            <person name="Coyne M.J."/>
            <person name="Comstock L.E."/>
            <person name="Young S.K."/>
            <person name="Zeng Q."/>
            <person name="Gargeya S."/>
            <person name="Fitzgerald M."/>
            <person name="Haas B."/>
            <person name="Abouelleil A."/>
            <person name="Alvarado L."/>
            <person name="Arachchi H.M."/>
            <person name="Berlin A."/>
            <person name="Chapman S.B."/>
            <person name="Gearin G."/>
            <person name="Goldberg J."/>
            <person name="Griggs A."/>
            <person name="Gujja S."/>
            <person name="Hansen M."/>
            <person name="Heiman D."/>
            <person name="Howarth C."/>
            <person name="Larimer J."/>
            <person name="Lui A."/>
            <person name="MacDonald P.J.P."/>
            <person name="McCowen C."/>
            <person name="Montmayeur A."/>
            <person name="Murphy C."/>
            <person name="Neiman D."/>
            <person name="Pearson M."/>
            <person name="Priest M."/>
            <person name="Roberts A."/>
            <person name="Saif S."/>
            <person name="Shea T."/>
            <person name="Sisk P."/>
            <person name="Stolte C."/>
            <person name="Sykes S."/>
            <person name="Wortman J."/>
            <person name="Nusbaum C."/>
            <person name="Birren B."/>
        </authorList>
    </citation>
    <scope>NUCLEOTIDE SEQUENCE [LARGE SCALE GENOMIC DNA]</scope>
    <source>
        <strain evidence="2 3">CL02T12C30</strain>
    </source>
</reference>
<dbReference type="EMBL" id="AGZO01000010">
    <property type="protein sequence ID" value="EKN18254.1"/>
    <property type="molecule type" value="Genomic_DNA"/>
</dbReference>
<organism evidence="2 3">
    <name type="scientific">Parabacteroides goldsteinii CL02T12C30</name>
    <dbReference type="NCBI Taxonomy" id="999418"/>
    <lineage>
        <taxon>Bacteria</taxon>
        <taxon>Pseudomonadati</taxon>
        <taxon>Bacteroidota</taxon>
        <taxon>Bacteroidia</taxon>
        <taxon>Bacteroidales</taxon>
        <taxon>Tannerellaceae</taxon>
        <taxon>Parabacteroides</taxon>
    </lineage>
</organism>
<dbReference type="HOGENOM" id="CLU_2194424_0_0_10"/>
<feature type="domain" description="Outer membrane protein beta-barrel" evidence="1">
    <location>
        <begin position="3"/>
        <end position="87"/>
    </location>
</feature>
<evidence type="ECO:0000313" key="3">
    <source>
        <dbReference type="Proteomes" id="UP000006330"/>
    </source>
</evidence>
<evidence type="ECO:0000313" key="2">
    <source>
        <dbReference type="EMBL" id="EKN18254.1"/>
    </source>
</evidence>
<comment type="caution">
    <text evidence="2">The sequence shown here is derived from an EMBL/GenBank/DDBJ whole genome shotgun (WGS) entry which is preliminary data.</text>
</comment>
<dbReference type="Pfam" id="PF13568">
    <property type="entry name" value="OMP_b-brl_2"/>
    <property type="match status" value="1"/>
</dbReference>
<dbReference type="AlphaFoldDB" id="K5ZRA7"/>
<gene>
    <name evidence="2" type="ORF">HMPREF1076_00881</name>
</gene>
<protein>
    <recommendedName>
        <fullName evidence="1">Outer membrane protein beta-barrel domain-containing protein</fullName>
    </recommendedName>
</protein>
<accession>K5ZRA7</accession>
<name>K5ZRA7_9BACT</name>